<organism evidence="1 2">
    <name type="scientific">Trifolium pratense</name>
    <name type="common">Red clover</name>
    <dbReference type="NCBI Taxonomy" id="57577"/>
    <lineage>
        <taxon>Eukaryota</taxon>
        <taxon>Viridiplantae</taxon>
        <taxon>Streptophyta</taxon>
        <taxon>Embryophyta</taxon>
        <taxon>Tracheophyta</taxon>
        <taxon>Spermatophyta</taxon>
        <taxon>Magnoliopsida</taxon>
        <taxon>eudicotyledons</taxon>
        <taxon>Gunneridae</taxon>
        <taxon>Pentapetalae</taxon>
        <taxon>rosids</taxon>
        <taxon>fabids</taxon>
        <taxon>Fabales</taxon>
        <taxon>Fabaceae</taxon>
        <taxon>Papilionoideae</taxon>
        <taxon>50 kb inversion clade</taxon>
        <taxon>NPAAA clade</taxon>
        <taxon>Hologalegina</taxon>
        <taxon>IRL clade</taxon>
        <taxon>Trifolieae</taxon>
        <taxon>Trifolium</taxon>
    </lineage>
</organism>
<accession>A0ACB0ILP9</accession>
<keyword evidence="2" id="KW-1185">Reference proteome</keyword>
<dbReference type="EMBL" id="CASHSV030000001">
    <property type="protein sequence ID" value="CAJ2632881.1"/>
    <property type="molecule type" value="Genomic_DNA"/>
</dbReference>
<sequence>MELGLPTFAALLLNIFLLIPSLNLTETRTVKAEASINLRDFMAANISVSETGYLLTLYDNAAKGVDIIIWPNIVYQSRVQCTVESQFQLPWLKLDVWSVTSSFVMISDLTAIEAECLLVFHFDFYSTRDKSMSQRWLTYSSGLISYISHGINAAICGLTFPSPLTKAPADLSSSSTGLPVYQLHLPSWLS</sequence>
<evidence type="ECO:0000313" key="2">
    <source>
        <dbReference type="Proteomes" id="UP001177021"/>
    </source>
</evidence>
<dbReference type="Proteomes" id="UP001177021">
    <property type="component" value="Unassembled WGS sequence"/>
</dbReference>
<name>A0ACB0ILP9_TRIPR</name>
<comment type="caution">
    <text evidence="1">The sequence shown here is derived from an EMBL/GenBank/DDBJ whole genome shotgun (WGS) entry which is preliminary data.</text>
</comment>
<reference evidence="1" key="1">
    <citation type="submission" date="2023-10" db="EMBL/GenBank/DDBJ databases">
        <authorList>
            <person name="Rodriguez Cubillos JULIANA M."/>
            <person name="De Vega J."/>
        </authorList>
    </citation>
    <scope>NUCLEOTIDE SEQUENCE</scope>
</reference>
<gene>
    <name evidence="1" type="ORF">MILVUS5_LOCUS4080</name>
</gene>
<protein>
    <submittedName>
        <fullName evidence="1">Uncharacterized protein</fullName>
    </submittedName>
</protein>
<proteinExistence type="predicted"/>
<evidence type="ECO:0000313" key="1">
    <source>
        <dbReference type="EMBL" id="CAJ2632881.1"/>
    </source>
</evidence>